<keyword evidence="3" id="KW-0547">Nucleotide-binding</keyword>
<evidence type="ECO:0000256" key="1">
    <source>
        <dbReference type="ARBA" id="ARBA00004496"/>
    </source>
</evidence>
<reference evidence="7" key="2">
    <citation type="submission" date="2025-08" db="UniProtKB">
        <authorList>
            <consortium name="Ensembl"/>
        </authorList>
    </citation>
    <scope>IDENTIFICATION</scope>
</reference>
<evidence type="ECO:0000256" key="5">
    <source>
        <dbReference type="ARBA" id="ARBA00023134"/>
    </source>
</evidence>
<dbReference type="GO" id="GO:0005737">
    <property type="term" value="C:cytoplasm"/>
    <property type="evidence" value="ECO:0007669"/>
    <property type="project" value="UniProtKB-SubCell"/>
</dbReference>
<dbReference type="InterPro" id="IPR027417">
    <property type="entry name" value="P-loop_NTPase"/>
</dbReference>
<protein>
    <submittedName>
        <fullName evidence="7">RAS and EF-hand domain containing 2</fullName>
    </submittedName>
</protein>
<dbReference type="PANTHER" id="PTHR47977">
    <property type="entry name" value="RAS-RELATED PROTEIN RAB"/>
    <property type="match status" value="1"/>
</dbReference>
<dbReference type="FunFam" id="3.40.50.300:FF:001348">
    <property type="entry name" value="Ras and EF-hand domain-containing protein"/>
    <property type="match status" value="1"/>
</dbReference>
<name>A0A8C9SRU5_SCLFO</name>
<dbReference type="SMART" id="SM00175">
    <property type="entry name" value="RAB"/>
    <property type="match status" value="1"/>
</dbReference>
<keyword evidence="4" id="KW-0175">Coiled coil</keyword>
<sequence length="586" mass="65694">MERSGPQRLHVSEPPGRSEKERSTRAERRLPDAVFGKLAADENGSIASVDFSDFSEPSEGVSTHTDTSSSGELAHALIEGRAPAWGEFEARMDGRTAFLGRSQEQLADLYQQIHSLADTSLLQQYEALVEALVCESKDHFLERQQLKGSLRRMEEMTSGQLPEVEEDLQQQLILAELKVREEVRIKGGEVSDYTTLFFKLEKEYLQSSLTKAQLSMSFLQTELDKMKNESANQRFFKHLLGFFIIYQVSKAMDKENSLFNIGVIVKCIFTDSFIDEVDLSTIDSRNEKYSHVATWADKYLDSGVSLTMDPATNSDEEYSSDGEDPKETVHCSYSYMPSDVEDLKSEATVSLAPRQDSSIASSIRRRLSAFHSKQVDPGVYDLEGPAPVYRLVLAGDAGSGKSSFLLRLSKNEFRDDIPTTLGVDFQMKKMLVNGEKTSLQIWDTAGQERFRSIARSYFRKAHGVLLLYDVTSEISFLSVREWMDQIQESTDEPIPMCLVGNKVDLRTEQVEGTCVSAAHGEKLAKTYSALFCETSAKEGTNVVEAVLHLAREVKKNARLRQKSEPWMRVKLSMADGKKAISNCCGV</sequence>
<organism evidence="7 8">
    <name type="scientific">Scleropages formosus</name>
    <name type="common">Asian bonytongue</name>
    <name type="synonym">Osteoglossum formosum</name>
    <dbReference type="NCBI Taxonomy" id="113540"/>
    <lineage>
        <taxon>Eukaryota</taxon>
        <taxon>Metazoa</taxon>
        <taxon>Chordata</taxon>
        <taxon>Craniata</taxon>
        <taxon>Vertebrata</taxon>
        <taxon>Euteleostomi</taxon>
        <taxon>Actinopterygii</taxon>
        <taxon>Neopterygii</taxon>
        <taxon>Teleostei</taxon>
        <taxon>Osteoglossocephala</taxon>
        <taxon>Osteoglossomorpha</taxon>
        <taxon>Osteoglossiformes</taxon>
        <taxon>Osteoglossidae</taxon>
        <taxon>Scleropages</taxon>
    </lineage>
</organism>
<feature type="compositionally biased region" description="Polar residues" evidence="6">
    <location>
        <begin position="60"/>
        <end position="71"/>
    </location>
</feature>
<comment type="subcellular location">
    <subcellularLocation>
        <location evidence="1">Cytoplasm</location>
    </subcellularLocation>
</comment>
<dbReference type="SMART" id="SM00176">
    <property type="entry name" value="RAN"/>
    <property type="match status" value="1"/>
</dbReference>
<dbReference type="PRINTS" id="PR00449">
    <property type="entry name" value="RASTRNSFRMNG"/>
</dbReference>
<evidence type="ECO:0000256" key="2">
    <source>
        <dbReference type="ARBA" id="ARBA00022490"/>
    </source>
</evidence>
<dbReference type="CDD" id="cd00154">
    <property type="entry name" value="Rab"/>
    <property type="match status" value="1"/>
</dbReference>
<reference evidence="7" key="3">
    <citation type="submission" date="2025-09" db="UniProtKB">
        <authorList>
            <consortium name="Ensembl"/>
        </authorList>
    </citation>
    <scope>IDENTIFICATION</scope>
</reference>
<evidence type="ECO:0000313" key="8">
    <source>
        <dbReference type="Proteomes" id="UP000694397"/>
    </source>
</evidence>
<keyword evidence="8" id="KW-1185">Reference proteome</keyword>
<feature type="region of interest" description="Disordered" evidence="6">
    <location>
        <begin position="49"/>
        <end position="72"/>
    </location>
</feature>
<evidence type="ECO:0000256" key="6">
    <source>
        <dbReference type="SAM" id="MobiDB-lite"/>
    </source>
</evidence>
<dbReference type="GO" id="GO:0003924">
    <property type="term" value="F:GTPase activity"/>
    <property type="evidence" value="ECO:0007669"/>
    <property type="project" value="InterPro"/>
</dbReference>
<keyword evidence="5" id="KW-0342">GTP-binding</keyword>
<dbReference type="PROSITE" id="PS51419">
    <property type="entry name" value="RAB"/>
    <property type="match status" value="1"/>
</dbReference>
<gene>
    <name evidence="7" type="primary">LOC108926588</name>
</gene>
<dbReference type="GeneTree" id="ENSGT00940000165251"/>
<feature type="compositionally biased region" description="Basic and acidic residues" evidence="6">
    <location>
        <begin position="16"/>
        <end position="31"/>
    </location>
</feature>
<evidence type="ECO:0000256" key="3">
    <source>
        <dbReference type="ARBA" id="ARBA00022741"/>
    </source>
</evidence>
<feature type="region of interest" description="Disordered" evidence="6">
    <location>
        <begin position="1"/>
        <end position="34"/>
    </location>
</feature>
<dbReference type="Gene3D" id="3.40.50.300">
    <property type="entry name" value="P-loop containing nucleotide triphosphate hydrolases"/>
    <property type="match status" value="1"/>
</dbReference>
<dbReference type="AlphaFoldDB" id="A0A8C9SRU5"/>
<proteinExistence type="predicted"/>
<dbReference type="PROSITE" id="PS51421">
    <property type="entry name" value="RAS"/>
    <property type="match status" value="1"/>
</dbReference>
<dbReference type="InterPro" id="IPR050227">
    <property type="entry name" value="Rab"/>
</dbReference>
<dbReference type="GO" id="GO:0005525">
    <property type="term" value="F:GTP binding"/>
    <property type="evidence" value="ECO:0007669"/>
    <property type="project" value="UniProtKB-KW"/>
</dbReference>
<dbReference type="SMART" id="SM00174">
    <property type="entry name" value="RHO"/>
    <property type="match status" value="1"/>
</dbReference>
<dbReference type="Ensembl" id="ENSSFOT00015037766.2">
    <property type="protein sequence ID" value="ENSSFOP00015037356.2"/>
    <property type="gene ID" value="ENSSFOG00015023774.2"/>
</dbReference>
<reference evidence="7 8" key="1">
    <citation type="submission" date="2019-04" db="EMBL/GenBank/DDBJ databases">
        <authorList>
            <consortium name="Wellcome Sanger Institute Data Sharing"/>
        </authorList>
    </citation>
    <scope>NUCLEOTIDE SEQUENCE [LARGE SCALE GENOMIC DNA]</scope>
</reference>
<dbReference type="SMART" id="SM00173">
    <property type="entry name" value="RAS"/>
    <property type="match status" value="1"/>
</dbReference>
<dbReference type="InterPro" id="IPR005225">
    <property type="entry name" value="Small_GTP-bd"/>
</dbReference>
<dbReference type="OrthoDB" id="9879408at2759"/>
<evidence type="ECO:0000313" key="7">
    <source>
        <dbReference type="Ensembl" id="ENSSFOP00015037356.2"/>
    </source>
</evidence>
<dbReference type="InterPro" id="IPR001806">
    <property type="entry name" value="Small_GTPase"/>
</dbReference>
<dbReference type="Pfam" id="PF00071">
    <property type="entry name" value="Ras"/>
    <property type="match status" value="1"/>
</dbReference>
<dbReference type="PROSITE" id="PS51420">
    <property type="entry name" value="RHO"/>
    <property type="match status" value="1"/>
</dbReference>
<accession>A0A8C9SRU5</accession>
<dbReference type="NCBIfam" id="TIGR00231">
    <property type="entry name" value="small_GTP"/>
    <property type="match status" value="1"/>
</dbReference>
<dbReference type="Proteomes" id="UP000694397">
    <property type="component" value="Chromosome 7"/>
</dbReference>
<keyword evidence="2" id="KW-0963">Cytoplasm</keyword>
<dbReference type="SUPFAM" id="SSF52540">
    <property type="entry name" value="P-loop containing nucleoside triphosphate hydrolases"/>
    <property type="match status" value="1"/>
</dbReference>
<evidence type="ECO:0000256" key="4">
    <source>
        <dbReference type="ARBA" id="ARBA00023054"/>
    </source>
</evidence>